<evidence type="ECO:0000256" key="6">
    <source>
        <dbReference type="ARBA" id="ARBA00023235"/>
    </source>
</evidence>
<evidence type="ECO:0000256" key="11">
    <source>
        <dbReference type="ARBA" id="ARBA00064589"/>
    </source>
</evidence>
<keyword evidence="6" id="KW-0413">Isomerase</keyword>
<dbReference type="SUPFAM" id="SSF55120">
    <property type="entry name" value="Pseudouridine synthase"/>
    <property type="match status" value="1"/>
</dbReference>
<evidence type="ECO:0000256" key="15">
    <source>
        <dbReference type="ARBA" id="ARBA00079087"/>
    </source>
</evidence>
<feature type="domain" description="Pseudouridine synthase I TruA alpha/beta" evidence="20">
    <location>
        <begin position="254"/>
        <end position="358"/>
    </location>
</feature>
<evidence type="ECO:0000256" key="14">
    <source>
        <dbReference type="ARBA" id="ARBA00075153"/>
    </source>
</evidence>
<dbReference type="InterPro" id="IPR020094">
    <property type="entry name" value="TruA/RsuA/RluB/E/F_N"/>
</dbReference>
<evidence type="ECO:0000256" key="19">
    <source>
        <dbReference type="PIRSR" id="PIRSR641708-2"/>
    </source>
</evidence>
<evidence type="ECO:0000256" key="1">
    <source>
        <dbReference type="ARBA" id="ARBA00001166"/>
    </source>
</evidence>
<dbReference type="CDD" id="cd02568">
    <property type="entry name" value="PseudoU_synth_PUS1_PUS2"/>
    <property type="match status" value="1"/>
</dbReference>
<accession>A0AAV2QIU5</accession>
<sequence length="509" mass="58584">MYHILVSFKHMLLRKLTNRCYKGITSLCTISEQLTYLTFRKNFCLYKRKVGDRLVDMEGKNEVKVVNSEKNPQKRPAEPYAWTKRKNNRVEQVVDEDFVRRKRRKFALLLSYSGKGYLGMQRNPGFRTIEDDLLQAMNKADLMNEEGCTCPQIYHFQRAARTDKGVSAARQVVSVKLPDDVANIPAAINQHLSESIQVMKAIRTTKGFNCKTWCDSRTYSYLCPTYAFTPVDKITTADYRITSEVVEELRKILASYKGTHNFHNFTARKKAHEDSAKRYIMDMTCGEPFERNGYEWIMITVKGQSFMLHQIRKMIGVAMAISRGIAGKDVIVKAFNNERFDLPIAPGLGLVLEEPHYEIYNKRFASDGIHEGLTWSDVTNEIQKFREKYIDFTIIDTEIRENPMIKWLETLPMHSFTVRDEKRIGYGATGIAGAAVKLAKHIRESVSDNEAEDEDEGDLDQYRVAHKLQNIVSQNGNETATTEEYLDQYAEEPQKESQTGNETTCTENK</sequence>
<evidence type="ECO:0000313" key="21">
    <source>
        <dbReference type="EMBL" id="CAL4087775.1"/>
    </source>
</evidence>
<feature type="active site" description="Nucleophile" evidence="18">
    <location>
        <position position="163"/>
    </location>
</feature>
<dbReference type="Pfam" id="PF01416">
    <property type="entry name" value="PseudoU_synth_1"/>
    <property type="match status" value="1"/>
</dbReference>
<dbReference type="Gene3D" id="3.30.70.660">
    <property type="entry name" value="Pseudouridine synthase I, catalytic domain, C-terminal subdomain"/>
    <property type="match status" value="1"/>
</dbReference>
<dbReference type="EC" id="5.4.99.12" evidence="12"/>
<keyword evidence="7" id="KW-0539">Nucleus</keyword>
<evidence type="ECO:0000256" key="10">
    <source>
        <dbReference type="ARBA" id="ARBA00053709"/>
    </source>
</evidence>
<dbReference type="InterPro" id="IPR041708">
    <property type="entry name" value="PUS1/PUS2-like"/>
</dbReference>
<comment type="function">
    <text evidence="10">Pseudouridylate synthase that catalyzes pseudouridylation of tRNAs and mRNAs. Acts on positions 27/28 in the anticodon stem and also positions 34 and 36 in the anticodon of an intron containing tRNA. Also catalyzes pseudouridylation of mRNAs: mediates pseudouridylation of mRNAs with the consensus sequence 5'-UGUAG-3'. Acts as a regulator of pre-mRNA splicing by mediating pseudouridylation of pre-mRNAs at locations associated with alternatively spliced regions. Pseudouridylation of pre-mRNAs near splice sites directly regulates mRNA splicing and mRNA 3'-end processing. Involved in regulation of nuclear receptor activity through pseudouridylation of SRA1 mRNA.</text>
</comment>
<gene>
    <name evidence="21" type="ORF">MNOR_LOCUS13302</name>
</gene>
<dbReference type="InterPro" id="IPR020095">
    <property type="entry name" value="PsdUridine_synth_TruA_C"/>
</dbReference>
<evidence type="ECO:0000256" key="2">
    <source>
        <dbReference type="ARBA" id="ARBA00004123"/>
    </source>
</evidence>
<evidence type="ECO:0000259" key="20">
    <source>
        <dbReference type="Pfam" id="PF01416"/>
    </source>
</evidence>
<dbReference type="EMBL" id="CAXKWB010007573">
    <property type="protein sequence ID" value="CAL4087775.1"/>
    <property type="molecule type" value="Genomic_DNA"/>
</dbReference>
<dbReference type="InterPro" id="IPR020097">
    <property type="entry name" value="PsdUridine_synth_TruA_a/b_dom"/>
</dbReference>
<evidence type="ECO:0000313" key="22">
    <source>
        <dbReference type="Proteomes" id="UP001497623"/>
    </source>
</evidence>
<evidence type="ECO:0000256" key="3">
    <source>
        <dbReference type="ARBA" id="ARBA00009375"/>
    </source>
</evidence>
<dbReference type="GO" id="GO:0003723">
    <property type="term" value="F:RNA binding"/>
    <property type="evidence" value="ECO:0007669"/>
    <property type="project" value="InterPro"/>
</dbReference>
<evidence type="ECO:0000256" key="9">
    <source>
        <dbReference type="ARBA" id="ARBA00052184"/>
    </source>
</evidence>
<evidence type="ECO:0000256" key="12">
    <source>
        <dbReference type="ARBA" id="ARBA00066509"/>
    </source>
</evidence>
<keyword evidence="5" id="KW-0819">tRNA processing</keyword>
<dbReference type="Gene3D" id="3.30.70.580">
    <property type="entry name" value="Pseudouridine synthase I, catalytic domain, N-terminal subdomain"/>
    <property type="match status" value="1"/>
</dbReference>
<dbReference type="NCBIfam" id="TIGR00071">
    <property type="entry name" value="hisT_truA"/>
    <property type="match status" value="1"/>
</dbReference>
<dbReference type="GO" id="GO:0005634">
    <property type="term" value="C:nucleus"/>
    <property type="evidence" value="ECO:0007669"/>
    <property type="project" value="UniProtKB-SubCell"/>
</dbReference>
<comment type="subcellular location">
    <subcellularLocation>
        <location evidence="2">Nucleus</location>
    </subcellularLocation>
</comment>
<name>A0AAV2QIU5_MEGNR</name>
<comment type="subunit">
    <text evidence="11">Monomer. Forms a complex with RARG and the SRA1 RNA in the nucleus.</text>
</comment>
<dbReference type="GO" id="GO:0031119">
    <property type="term" value="P:tRNA pseudouridine synthesis"/>
    <property type="evidence" value="ECO:0007669"/>
    <property type="project" value="InterPro"/>
</dbReference>
<comment type="catalytic activity">
    <reaction evidence="8">
        <text>a uridine in tRNA = a pseudouridine in tRNA</text>
        <dbReference type="Rhea" id="RHEA:54572"/>
        <dbReference type="Rhea" id="RHEA-COMP:13339"/>
        <dbReference type="Rhea" id="RHEA-COMP:13934"/>
        <dbReference type="ChEBI" id="CHEBI:65314"/>
        <dbReference type="ChEBI" id="CHEBI:65315"/>
    </reaction>
</comment>
<reference evidence="21 22" key="1">
    <citation type="submission" date="2024-05" db="EMBL/GenBank/DDBJ databases">
        <authorList>
            <person name="Wallberg A."/>
        </authorList>
    </citation>
    <scope>NUCLEOTIDE SEQUENCE [LARGE SCALE GENOMIC DNA]</scope>
</reference>
<dbReference type="FunFam" id="3.30.70.660:FF:000002">
    <property type="entry name" value="tRNA pseudouridine synthase"/>
    <property type="match status" value="1"/>
</dbReference>
<dbReference type="GO" id="GO:1990481">
    <property type="term" value="P:mRNA pseudouridine synthesis"/>
    <property type="evidence" value="ECO:0007669"/>
    <property type="project" value="TreeGrafter"/>
</dbReference>
<evidence type="ECO:0000256" key="18">
    <source>
        <dbReference type="PIRSR" id="PIRSR641708-1"/>
    </source>
</evidence>
<dbReference type="InterPro" id="IPR001406">
    <property type="entry name" value="PsdUridine_synth_TruA"/>
</dbReference>
<comment type="caution">
    <text evidence="21">The sequence shown here is derived from an EMBL/GenBank/DDBJ whole genome shotgun (WGS) entry which is preliminary data.</text>
</comment>
<evidence type="ECO:0000256" key="5">
    <source>
        <dbReference type="ARBA" id="ARBA00022694"/>
    </source>
</evidence>
<comment type="catalytic activity">
    <reaction evidence="9">
        <text>uridine(38/39/40) in tRNA = pseudouridine(38/39/40) in tRNA</text>
        <dbReference type="Rhea" id="RHEA:22376"/>
        <dbReference type="Rhea" id="RHEA-COMP:10085"/>
        <dbReference type="Rhea" id="RHEA-COMP:10087"/>
        <dbReference type="ChEBI" id="CHEBI:65314"/>
        <dbReference type="ChEBI" id="CHEBI:65315"/>
        <dbReference type="EC" id="5.4.99.12"/>
    </reaction>
</comment>
<dbReference type="PANTHER" id="PTHR11142:SF4">
    <property type="entry name" value="PSEUDOURIDYLATE SYNTHASE 1 HOMOLOG"/>
    <property type="match status" value="1"/>
</dbReference>
<dbReference type="FunFam" id="3.30.70.580:FF:000002">
    <property type="entry name" value="tRNA pseudouridine synthase"/>
    <property type="match status" value="1"/>
</dbReference>
<evidence type="ECO:0000256" key="13">
    <source>
        <dbReference type="ARBA" id="ARBA00068582"/>
    </source>
</evidence>
<dbReference type="Proteomes" id="UP001497623">
    <property type="component" value="Unassembled WGS sequence"/>
</dbReference>
<dbReference type="GO" id="GO:0160147">
    <property type="term" value="F:tRNA pseudouridine(38-40) synthase activity"/>
    <property type="evidence" value="ECO:0007669"/>
    <property type="project" value="UniProtKB-EC"/>
</dbReference>
<keyword evidence="4" id="KW-0507">mRNA processing</keyword>
<evidence type="ECO:0000256" key="8">
    <source>
        <dbReference type="ARBA" id="ARBA00036943"/>
    </source>
</evidence>
<organism evidence="21 22">
    <name type="scientific">Meganyctiphanes norvegica</name>
    <name type="common">Northern krill</name>
    <name type="synonym">Thysanopoda norvegica</name>
    <dbReference type="NCBI Taxonomy" id="48144"/>
    <lineage>
        <taxon>Eukaryota</taxon>
        <taxon>Metazoa</taxon>
        <taxon>Ecdysozoa</taxon>
        <taxon>Arthropoda</taxon>
        <taxon>Crustacea</taxon>
        <taxon>Multicrustacea</taxon>
        <taxon>Malacostraca</taxon>
        <taxon>Eumalacostraca</taxon>
        <taxon>Eucarida</taxon>
        <taxon>Euphausiacea</taxon>
        <taxon>Euphausiidae</taxon>
        <taxon>Meganyctiphanes</taxon>
    </lineage>
</organism>
<keyword evidence="22" id="KW-1185">Reference proteome</keyword>
<evidence type="ECO:0000256" key="4">
    <source>
        <dbReference type="ARBA" id="ARBA00022664"/>
    </source>
</evidence>
<protein>
    <recommendedName>
        <fullName evidence="13">Pseudouridylate synthase 1 homolog</fullName>
        <ecNumber evidence="12">5.4.99.12</ecNumber>
    </recommendedName>
    <alternativeName>
        <fullName evidence="14">tRNA pseudouridine synthase 1</fullName>
    </alternativeName>
    <alternativeName>
        <fullName evidence="17">tRNA pseudouridine(38-40) synthase</fullName>
    </alternativeName>
    <alternativeName>
        <fullName evidence="15">tRNA pseudouridylate synthase I</fullName>
    </alternativeName>
    <alternativeName>
        <fullName evidence="16">tRNA-uridine isomerase I</fullName>
    </alternativeName>
</protein>
<dbReference type="AlphaFoldDB" id="A0AAV2QIU5"/>
<dbReference type="GO" id="GO:0006397">
    <property type="term" value="P:mRNA processing"/>
    <property type="evidence" value="ECO:0007669"/>
    <property type="project" value="UniProtKB-KW"/>
</dbReference>
<evidence type="ECO:0000256" key="16">
    <source>
        <dbReference type="ARBA" id="ARBA00080849"/>
    </source>
</evidence>
<comment type="catalytic activity">
    <reaction evidence="1">
        <text>a uridine in mRNA = a pseudouridine in mRNA</text>
        <dbReference type="Rhea" id="RHEA:56644"/>
        <dbReference type="Rhea" id="RHEA-COMP:14658"/>
        <dbReference type="Rhea" id="RHEA-COMP:14659"/>
        <dbReference type="ChEBI" id="CHEBI:65314"/>
        <dbReference type="ChEBI" id="CHEBI:65315"/>
    </reaction>
</comment>
<proteinExistence type="inferred from homology"/>
<feature type="binding site" evidence="19">
    <location>
        <position position="219"/>
    </location>
    <ligand>
        <name>substrate</name>
    </ligand>
</feature>
<feature type="non-terminal residue" evidence="21">
    <location>
        <position position="509"/>
    </location>
</feature>
<dbReference type="InterPro" id="IPR020103">
    <property type="entry name" value="PsdUridine_synth_cat_dom_sf"/>
</dbReference>
<dbReference type="PANTHER" id="PTHR11142">
    <property type="entry name" value="PSEUDOURIDYLATE SYNTHASE"/>
    <property type="match status" value="1"/>
</dbReference>
<evidence type="ECO:0000256" key="7">
    <source>
        <dbReference type="ARBA" id="ARBA00023242"/>
    </source>
</evidence>
<evidence type="ECO:0000256" key="17">
    <source>
        <dbReference type="ARBA" id="ARBA00081344"/>
    </source>
</evidence>
<comment type="similarity">
    <text evidence="3">Belongs to the tRNA pseudouridine synthase TruA family.</text>
</comment>